<dbReference type="InterPro" id="IPR000014">
    <property type="entry name" value="PAS"/>
</dbReference>
<dbReference type="InterPro" id="IPR011620">
    <property type="entry name" value="Sig_transdc_His_kinase_LytS_TM"/>
</dbReference>
<dbReference type="PANTHER" id="PTHR43047">
    <property type="entry name" value="TWO-COMPONENT HISTIDINE PROTEIN KINASE"/>
    <property type="match status" value="1"/>
</dbReference>
<keyword evidence="5 11" id="KW-0597">Phosphoprotein</keyword>
<dbReference type="FunFam" id="3.30.565.10:FF:000006">
    <property type="entry name" value="Sensor histidine kinase WalK"/>
    <property type="match status" value="1"/>
</dbReference>
<dbReference type="InterPro" id="IPR036097">
    <property type="entry name" value="HisK_dim/P_sf"/>
</dbReference>
<keyword evidence="18" id="KW-1185">Reference proteome</keyword>
<dbReference type="SUPFAM" id="SSF52172">
    <property type="entry name" value="CheY-like"/>
    <property type="match status" value="1"/>
</dbReference>
<dbReference type="GO" id="GO:0005886">
    <property type="term" value="C:plasma membrane"/>
    <property type="evidence" value="ECO:0007669"/>
    <property type="project" value="UniProtKB-SubCell"/>
</dbReference>
<feature type="transmembrane region" description="Helical" evidence="12">
    <location>
        <begin position="65"/>
        <end position="93"/>
    </location>
</feature>
<evidence type="ECO:0000256" key="4">
    <source>
        <dbReference type="ARBA" id="ARBA00022475"/>
    </source>
</evidence>
<dbReference type="Gene3D" id="1.10.287.130">
    <property type="match status" value="1"/>
</dbReference>
<dbReference type="Pfam" id="PF00072">
    <property type="entry name" value="Response_reg"/>
    <property type="match status" value="1"/>
</dbReference>
<evidence type="ECO:0000259" key="13">
    <source>
        <dbReference type="PROSITE" id="PS50109"/>
    </source>
</evidence>
<feature type="transmembrane region" description="Helical" evidence="12">
    <location>
        <begin position="161"/>
        <end position="180"/>
    </location>
</feature>
<dbReference type="PROSITE" id="PS50112">
    <property type="entry name" value="PAS"/>
    <property type="match status" value="3"/>
</dbReference>
<dbReference type="CDD" id="cd16922">
    <property type="entry name" value="HATPase_EvgS-ArcB-TorS-like"/>
    <property type="match status" value="1"/>
</dbReference>
<keyword evidence="10 12" id="KW-0472">Membrane</keyword>
<dbReference type="OrthoDB" id="717811at2"/>
<dbReference type="InterPro" id="IPR036890">
    <property type="entry name" value="HATPase_C_sf"/>
</dbReference>
<dbReference type="SUPFAM" id="SSF55785">
    <property type="entry name" value="PYP-like sensor domain (PAS domain)"/>
    <property type="match status" value="4"/>
</dbReference>
<dbReference type="InterPro" id="IPR001789">
    <property type="entry name" value="Sig_transdc_resp-reg_receiver"/>
</dbReference>
<dbReference type="InterPro" id="IPR035965">
    <property type="entry name" value="PAS-like_dom_sf"/>
</dbReference>
<feature type="transmembrane region" description="Helical" evidence="12">
    <location>
        <begin position="31"/>
        <end position="53"/>
    </location>
</feature>
<dbReference type="AlphaFoldDB" id="A0A1M4TWT1"/>
<dbReference type="SMART" id="SM00387">
    <property type="entry name" value="HATPase_c"/>
    <property type="match status" value="1"/>
</dbReference>
<dbReference type="GO" id="GO:0006355">
    <property type="term" value="P:regulation of DNA-templated transcription"/>
    <property type="evidence" value="ECO:0007669"/>
    <property type="project" value="InterPro"/>
</dbReference>
<dbReference type="Pfam" id="PF00989">
    <property type="entry name" value="PAS"/>
    <property type="match status" value="1"/>
</dbReference>
<evidence type="ECO:0000256" key="8">
    <source>
        <dbReference type="ARBA" id="ARBA00022777"/>
    </source>
</evidence>
<dbReference type="InterPro" id="IPR001610">
    <property type="entry name" value="PAC"/>
</dbReference>
<feature type="domain" description="PAC" evidence="16">
    <location>
        <begin position="409"/>
        <end position="462"/>
    </location>
</feature>
<dbReference type="InterPro" id="IPR003661">
    <property type="entry name" value="HisK_dim/P_dom"/>
</dbReference>
<dbReference type="SMART" id="SM00091">
    <property type="entry name" value="PAS"/>
    <property type="match status" value="3"/>
</dbReference>
<comment type="catalytic activity">
    <reaction evidence="1">
        <text>ATP + protein L-histidine = ADP + protein N-phospho-L-histidine.</text>
        <dbReference type="EC" id="2.7.13.3"/>
    </reaction>
</comment>
<dbReference type="Gene3D" id="3.30.450.20">
    <property type="entry name" value="PAS domain"/>
    <property type="match status" value="4"/>
</dbReference>
<dbReference type="PROSITE" id="PS50109">
    <property type="entry name" value="HIS_KIN"/>
    <property type="match status" value="1"/>
</dbReference>
<feature type="domain" description="PAS" evidence="15">
    <location>
        <begin position="463"/>
        <end position="505"/>
    </location>
</feature>
<evidence type="ECO:0000313" key="17">
    <source>
        <dbReference type="EMBL" id="SHE48961.1"/>
    </source>
</evidence>
<evidence type="ECO:0000256" key="9">
    <source>
        <dbReference type="ARBA" id="ARBA00022989"/>
    </source>
</evidence>
<evidence type="ECO:0000256" key="3">
    <source>
        <dbReference type="ARBA" id="ARBA00012438"/>
    </source>
</evidence>
<dbReference type="Pfam" id="PF13188">
    <property type="entry name" value="PAS_8"/>
    <property type="match status" value="1"/>
</dbReference>
<evidence type="ECO:0000256" key="6">
    <source>
        <dbReference type="ARBA" id="ARBA00022679"/>
    </source>
</evidence>
<dbReference type="SUPFAM" id="SSF47384">
    <property type="entry name" value="Homodimeric domain of signal transducing histidine kinase"/>
    <property type="match status" value="1"/>
</dbReference>
<evidence type="ECO:0000259" key="14">
    <source>
        <dbReference type="PROSITE" id="PS50110"/>
    </source>
</evidence>
<dbReference type="CDD" id="cd00130">
    <property type="entry name" value="PAS"/>
    <property type="match status" value="2"/>
</dbReference>
<reference evidence="18" key="1">
    <citation type="submission" date="2016-11" db="EMBL/GenBank/DDBJ databases">
        <authorList>
            <person name="Varghese N."/>
            <person name="Submissions S."/>
        </authorList>
    </citation>
    <scope>NUCLEOTIDE SEQUENCE [LARGE SCALE GENOMIC DNA]</scope>
    <source>
        <strain evidence="18">DSM 26910</strain>
    </source>
</reference>
<keyword evidence="4" id="KW-1003">Cell membrane</keyword>
<comment type="subcellular location">
    <subcellularLocation>
        <location evidence="2">Cell membrane</location>
        <topology evidence="2">Multi-pass membrane protein</topology>
    </subcellularLocation>
</comment>
<dbReference type="Proteomes" id="UP000184164">
    <property type="component" value="Unassembled WGS sequence"/>
</dbReference>
<evidence type="ECO:0000259" key="16">
    <source>
        <dbReference type="PROSITE" id="PS50113"/>
    </source>
</evidence>
<dbReference type="InterPro" id="IPR004358">
    <property type="entry name" value="Sig_transdc_His_kin-like_C"/>
</dbReference>
<dbReference type="Pfam" id="PF13426">
    <property type="entry name" value="PAS_9"/>
    <property type="match status" value="1"/>
</dbReference>
<dbReference type="Pfam" id="PF08447">
    <property type="entry name" value="PAS_3"/>
    <property type="match status" value="1"/>
</dbReference>
<feature type="transmembrane region" description="Helical" evidence="12">
    <location>
        <begin position="5"/>
        <end position="25"/>
    </location>
</feature>
<dbReference type="InterPro" id="IPR005467">
    <property type="entry name" value="His_kinase_dom"/>
</dbReference>
<feature type="domain" description="PAS" evidence="15">
    <location>
        <begin position="590"/>
        <end position="633"/>
    </location>
</feature>
<feature type="modified residue" description="4-aspartylphosphate" evidence="11">
    <location>
        <position position="1028"/>
    </location>
</feature>
<dbReference type="SMART" id="SM00448">
    <property type="entry name" value="REC"/>
    <property type="match status" value="1"/>
</dbReference>
<gene>
    <name evidence="17" type="ORF">SAMN05444274_101500</name>
</gene>
<evidence type="ECO:0000256" key="7">
    <source>
        <dbReference type="ARBA" id="ARBA00022692"/>
    </source>
</evidence>
<protein>
    <recommendedName>
        <fullName evidence="3">histidine kinase</fullName>
        <ecNumber evidence="3">2.7.13.3</ecNumber>
    </recommendedName>
</protein>
<evidence type="ECO:0000256" key="10">
    <source>
        <dbReference type="ARBA" id="ARBA00023136"/>
    </source>
</evidence>
<accession>A0A1M4TWT1</accession>
<dbReference type="SUPFAM" id="SSF55874">
    <property type="entry name" value="ATPase domain of HSP90 chaperone/DNA topoisomerase II/histidine kinase"/>
    <property type="match status" value="1"/>
</dbReference>
<organism evidence="17 18">
    <name type="scientific">Mariniphaga anaerophila</name>
    <dbReference type="NCBI Taxonomy" id="1484053"/>
    <lineage>
        <taxon>Bacteria</taxon>
        <taxon>Pseudomonadati</taxon>
        <taxon>Bacteroidota</taxon>
        <taxon>Bacteroidia</taxon>
        <taxon>Marinilabiliales</taxon>
        <taxon>Prolixibacteraceae</taxon>
        <taxon>Mariniphaga</taxon>
    </lineage>
</organism>
<dbReference type="Pfam" id="PF02518">
    <property type="entry name" value="HATPase_c"/>
    <property type="match status" value="1"/>
</dbReference>
<evidence type="ECO:0000256" key="12">
    <source>
        <dbReference type="SAM" id="Phobius"/>
    </source>
</evidence>
<dbReference type="InterPro" id="IPR011006">
    <property type="entry name" value="CheY-like_superfamily"/>
</dbReference>
<dbReference type="InterPro" id="IPR003594">
    <property type="entry name" value="HATPase_dom"/>
</dbReference>
<feature type="domain" description="PAS" evidence="15">
    <location>
        <begin position="196"/>
        <end position="269"/>
    </location>
</feature>
<dbReference type="Pfam" id="PF07694">
    <property type="entry name" value="5TM-5TMR_LYT"/>
    <property type="match status" value="1"/>
</dbReference>
<dbReference type="PROSITE" id="PS50110">
    <property type="entry name" value="RESPONSE_REGULATORY"/>
    <property type="match status" value="1"/>
</dbReference>
<dbReference type="EC" id="2.7.13.3" evidence="3"/>
<dbReference type="InterPro" id="IPR000700">
    <property type="entry name" value="PAS-assoc_C"/>
</dbReference>
<feature type="domain" description="Response regulatory" evidence="14">
    <location>
        <begin position="979"/>
        <end position="1092"/>
    </location>
</feature>
<dbReference type="Pfam" id="PF00512">
    <property type="entry name" value="HisKA"/>
    <property type="match status" value="1"/>
</dbReference>
<sequence>MAETFINNASLLIALSFFYAIIRWYKPKSEFYFQIISGIWFGLVAVAAMIMPYEYGPGTIYDGRSVVLTLAGLWGGGYTAILSILIAGIYRIYIGGVGLWAGLATIIFCSAVGLLFRLKFKDKLSEVKFSVFWIIGVVAHIVMLASQMLVPGRHFLILKEIWLPVILFFPFAFALISRFFQFIDRYMNSNQKIWEAKELYRTTLLSIGDAVISTDRNGNISQMNNVAEELTGWRFRDAKGKDLKKIFKIINEESRQEVESPFDKVVKKGAVVGLSNHTLLISKDGREIPIADSGAPIKNSNDDIIGVVLVFRDQTEEREQQKKLKESEAKYREREFWLRESQRVGKIGSYDLDIKNDHWSASEVLDEIFGISKDIPHNLESWLKIVHPENKNELLDYFMNSVLKEKRSFEKEYRIIRQNDGAECWVMGHGELIFNEAGEPVRMFGTIQDITKRKQFEQKLKESEERFRKAILSAPIPVMVHDEAGNVITLSEGWNHFSGYHIEDIPTLKEWTRKAYGEKAEEIENYVNNIFKEDKTVFSGEFEITTKNGEKRIWNFYTTPLGLSGNRNIMLSMAPDVTQRIKMKEQLEESERSYRLLFEEHTAAKFLIDPETTEIVKANKAASVFYGWSIKELESMSINDINVLSNEDVNIAIGQARNNERIYFEFKHRLSNGEIKDVEVFSSQTEYKGKVLLHSIVHDVTEKKRLMNELIDAKERAEESDRLKSAFLANMSHEIRTPLNGIVGFTNLLTNEKNLSELDKQSYFRIINKSTEGLLKIINDILDISRLETGKTVIEQKVFDVGKTLSSLYLIFNKKLKEAGKENVKLILNEFPQKVHLNTDENRLIQVFSNLLDNALRFTHNGNIKFGISEMKNGHVEFFTSDTGIGISKEKQQMVFESFTQADSGMTRSYGGTGLGLTIVKKLVDLLGGKIVLESELGKGSRFSFSLPYLSLDDEQKEDEQNDEKAQIAIYTKIDTKTKILIVEDDEVSRFYFKQILSRHYKKLFFAETGEQALKLYSAESPDIVLMDIGLPDINGLEIVKRIREKDQEVKIIAQSAYAMTGDREKAFQAGCSDFITKPVEVGLLLSKLFKN</sequence>
<dbReference type="InterPro" id="IPR013655">
    <property type="entry name" value="PAS_fold_3"/>
</dbReference>
<feature type="domain" description="PAC" evidence="16">
    <location>
        <begin position="274"/>
        <end position="326"/>
    </location>
</feature>
<evidence type="ECO:0000256" key="2">
    <source>
        <dbReference type="ARBA" id="ARBA00004651"/>
    </source>
</evidence>
<keyword evidence="6" id="KW-0808">Transferase</keyword>
<dbReference type="EMBL" id="FQUM01000001">
    <property type="protein sequence ID" value="SHE48961.1"/>
    <property type="molecule type" value="Genomic_DNA"/>
</dbReference>
<dbReference type="RefSeq" id="WP_072998585.1">
    <property type="nucleotide sequence ID" value="NZ_FQUM01000001.1"/>
</dbReference>
<dbReference type="InterPro" id="IPR013767">
    <property type="entry name" value="PAS_fold"/>
</dbReference>
<dbReference type="SMART" id="SM00388">
    <property type="entry name" value="HisKA"/>
    <property type="match status" value="1"/>
</dbReference>
<name>A0A1M4TWT1_9BACT</name>
<dbReference type="Gene3D" id="2.10.70.100">
    <property type="match status" value="1"/>
</dbReference>
<keyword evidence="8" id="KW-0418">Kinase</keyword>
<dbReference type="PRINTS" id="PR00344">
    <property type="entry name" value="BCTRLSENSOR"/>
</dbReference>
<dbReference type="Gene3D" id="3.40.50.2300">
    <property type="match status" value="1"/>
</dbReference>
<dbReference type="NCBIfam" id="TIGR00229">
    <property type="entry name" value="sensory_box"/>
    <property type="match status" value="4"/>
</dbReference>
<dbReference type="SMART" id="SM00086">
    <property type="entry name" value="PAC"/>
    <property type="match status" value="4"/>
</dbReference>
<dbReference type="Gene3D" id="3.30.565.10">
    <property type="entry name" value="Histidine kinase-like ATPase, C-terminal domain"/>
    <property type="match status" value="1"/>
</dbReference>
<dbReference type="GO" id="GO:0000155">
    <property type="term" value="F:phosphorelay sensor kinase activity"/>
    <property type="evidence" value="ECO:0007669"/>
    <property type="project" value="InterPro"/>
</dbReference>
<evidence type="ECO:0000256" key="5">
    <source>
        <dbReference type="ARBA" id="ARBA00022553"/>
    </source>
</evidence>
<dbReference type="GO" id="GO:0071555">
    <property type="term" value="P:cell wall organization"/>
    <property type="evidence" value="ECO:0007669"/>
    <property type="project" value="InterPro"/>
</dbReference>
<dbReference type="STRING" id="1484053.SAMN05444274_101500"/>
<dbReference type="PROSITE" id="PS50113">
    <property type="entry name" value="PAC"/>
    <property type="match status" value="2"/>
</dbReference>
<keyword evidence="7 12" id="KW-0812">Transmembrane</keyword>
<evidence type="ECO:0000256" key="1">
    <source>
        <dbReference type="ARBA" id="ARBA00000085"/>
    </source>
</evidence>
<feature type="domain" description="Histidine kinase" evidence="13">
    <location>
        <begin position="730"/>
        <end position="951"/>
    </location>
</feature>
<keyword evidence="9 12" id="KW-1133">Transmembrane helix</keyword>
<feature type="transmembrane region" description="Helical" evidence="12">
    <location>
        <begin position="99"/>
        <end position="118"/>
    </location>
</feature>
<evidence type="ECO:0000259" key="15">
    <source>
        <dbReference type="PROSITE" id="PS50112"/>
    </source>
</evidence>
<evidence type="ECO:0000256" key="11">
    <source>
        <dbReference type="PROSITE-ProRule" id="PRU00169"/>
    </source>
</evidence>
<proteinExistence type="predicted"/>
<dbReference type="CDD" id="cd00082">
    <property type="entry name" value="HisKA"/>
    <property type="match status" value="1"/>
</dbReference>
<feature type="transmembrane region" description="Helical" evidence="12">
    <location>
        <begin position="130"/>
        <end position="149"/>
    </location>
</feature>
<evidence type="ECO:0000313" key="18">
    <source>
        <dbReference type="Proteomes" id="UP000184164"/>
    </source>
</evidence>